<dbReference type="EMBL" id="NPBY01000021">
    <property type="protein sequence ID" value="PAD78410.1"/>
    <property type="molecule type" value="Genomic_DNA"/>
</dbReference>
<name>A0A268EZ59_9BACL</name>
<protein>
    <submittedName>
        <fullName evidence="1">Renal dipeptidase</fullName>
    </submittedName>
</protein>
<dbReference type="OrthoDB" id="9773927at2"/>
<comment type="caution">
    <text evidence="2">The sequence shown here is derived from an EMBL/GenBank/DDBJ whole genome shotgun (WGS) entry which is preliminary data.</text>
</comment>
<dbReference type="InterPro" id="IPR039498">
    <property type="entry name" value="NTP_transf_5"/>
</dbReference>
<keyword evidence="4" id="KW-1185">Reference proteome</keyword>
<dbReference type="Pfam" id="PF14907">
    <property type="entry name" value="NTP_transf_5"/>
    <property type="match status" value="1"/>
</dbReference>
<reference evidence="1 4" key="2">
    <citation type="submission" date="2019-11" db="EMBL/GenBank/DDBJ databases">
        <title>Draft genome sequences of five Paenibacillus species of dairy origin.</title>
        <authorList>
            <person name="Olajide A.M."/>
            <person name="Chen S."/>
            <person name="Lapointe G."/>
        </authorList>
    </citation>
    <scope>NUCLEOTIDE SEQUENCE [LARGE SCALE GENOMIC DNA]</scope>
    <source>
        <strain evidence="1 4">3CS1</strain>
    </source>
</reference>
<dbReference type="Proteomes" id="UP000215596">
    <property type="component" value="Unassembled WGS sequence"/>
</dbReference>
<reference evidence="2 3" key="1">
    <citation type="submission" date="2017-07" db="EMBL/GenBank/DDBJ databases">
        <title>Isolation and whole genome analysis of endospore-forming bacteria from heroin.</title>
        <authorList>
            <person name="Kalinowski J."/>
            <person name="Ahrens B."/>
            <person name="Al-Dilaimi A."/>
            <person name="Winkler A."/>
            <person name="Wibberg D."/>
            <person name="Schleenbecker U."/>
            <person name="Ruckert C."/>
            <person name="Wolfel R."/>
            <person name="Grass G."/>
        </authorList>
    </citation>
    <scope>NUCLEOTIDE SEQUENCE [LARGE SCALE GENOMIC DNA]</scope>
    <source>
        <strain evidence="2 3">7537-G1</strain>
    </source>
</reference>
<dbReference type="InterPro" id="IPR043519">
    <property type="entry name" value="NT_sf"/>
</dbReference>
<evidence type="ECO:0000313" key="2">
    <source>
        <dbReference type="EMBL" id="PAD78410.1"/>
    </source>
</evidence>
<dbReference type="RefSeq" id="WP_095264271.1">
    <property type="nucleotide sequence ID" value="NZ_NPBY01000021.1"/>
</dbReference>
<organism evidence="2 3">
    <name type="scientific">Paenibacillus campinasensis</name>
    <dbReference type="NCBI Taxonomy" id="66347"/>
    <lineage>
        <taxon>Bacteria</taxon>
        <taxon>Bacillati</taxon>
        <taxon>Bacillota</taxon>
        <taxon>Bacilli</taxon>
        <taxon>Bacillales</taxon>
        <taxon>Paenibacillaceae</taxon>
        <taxon>Paenibacillus</taxon>
    </lineage>
</organism>
<accession>A0A268EZ59</accession>
<dbReference type="Proteomes" id="UP000435177">
    <property type="component" value="Unassembled WGS sequence"/>
</dbReference>
<dbReference type="AlphaFoldDB" id="A0A268EZ59"/>
<gene>
    <name evidence="2" type="ORF">CHH67_06505</name>
    <name evidence="1" type="ORF">GNP94_03870</name>
</gene>
<dbReference type="SUPFAM" id="SSF81301">
    <property type="entry name" value="Nucleotidyltransferase"/>
    <property type="match status" value="1"/>
</dbReference>
<evidence type="ECO:0000313" key="1">
    <source>
        <dbReference type="EMBL" id="MUG65143.1"/>
    </source>
</evidence>
<evidence type="ECO:0000313" key="4">
    <source>
        <dbReference type="Proteomes" id="UP000435177"/>
    </source>
</evidence>
<dbReference type="Gene3D" id="3.30.460.40">
    <property type="match status" value="1"/>
</dbReference>
<evidence type="ECO:0000313" key="3">
    <source>
        <dbReference type="Proteomes" id="UP000215596"/>
    </source>
</evidence>
<dbReference type="EMBL" id="WOAA01000002">
    <property type="protein sequence ID" value="MUG65143.1"/>
    <property type="molecule type" value="Genomic_DNA"/>
</dbReference>
<sequence length="389" mass="45164">MMTNTADALYVHDLSRELLLLLHLLGKRQLDTEALRPLTADLDWALFNKLVVHHRVVPPVYLALQEHSALVPEHVIPFLHRHYHQNMMKMLHLGRAMSQVREAFEHSGIRSLWLKGPLLALQLYGDMARRSSKDLDVLVDDRDVEKAREILIELGYVPEEEWLLNNWKRKSHHLSMEHPEHGVQVEIHWQLSPHSGKDCTFDDLWSRRKEIVLSGQSFYGIGGEDLLHYLAEHGARHGWFRLRWLLDIADLLPQSSSANMIAHLKLHGGRHYIGQALLLSGQLLSAAVPKALADETVNVRSYRLAGMALHYIKRMVQLNPVPEKSVAWHYHRYLFLLMSGKQRVAYIAGKLLPSSRDALMLPLPKPLRFLYYPLRPFLWFWRRMKQPSL</sequence>
<proteinExistence type="predicted"/>